<evidence type="ECO:0000313" key="5">
    <source>
        <dbReference type="EMBL" id="MFB5684105.1"/>
    </source>
</evidence>
<dbReference type="Pfam" id="PF00232">
    <property type="entry name" value="Glyco_hydro_1"/>
    <property type="match status" value="2"/>
</dbReference>
<keyword evidence="3 5" id="KW-0326">Glycosidase</keyword>
<dbReference type="EMBL" id="JBHILM010000035">
    <property type="protein sequence ID" value="MFB5684105.1"/>
    <property type="molecule type" value="Genomic_DNA"/>
</dbReference>
<evidence type="ECO:0000256" key="2">
    <source>
        <dbReference type="ARBA" id="ARBA00022801"/>
    </source>
</evidence>
<proteinExistence type="inferred from homology"/>
<dbReference type="PRINTS" id="PR00131">
    <property type="entry name" value="GLHYDRLASE1"/>
</dbReference>
<dbReference type="PANTHER" id="PTHR10353:SF36">
    <property type="entry name" value="LP05116P"/>
    <property type="match status" value="1"/>
</dbReference>
<dbReference type="InterPro" id="IPR001360">
    <property type="entry name" value="Glyco_hydro_1"/>
</dbReference>
<evidence type="ECO:0000256" key="1">
    <source>
        <dbReference type="ARBA" id="ARBA00010838"/>
    </source>
</evidence>
<protein>
    <submittedName>
        <fullName evidence="5">Glycoside hydrolase family 1 protein</fullName>
        <ecNumber evidence="5">3.2.1.-</ecNumber>
    </submittedName>
</protein>
<keyword evidence="6" id="KW-1185">Reference proteome</keyword>
<sequence length="433" mass="49106">MSYHFPEGFLWGASTAAHQVEGNNVNSDFWVMENLDGSTFKEPSGDAVDHYRLFREDIALMEKLGMNAYRFSIEWARIEPEEGVFNETEIEHYRDVLKACQENKITPIVTLHHFTSPAWLIRSGGWESAETPFRFARYCSYVMRKLGDMIPYVCTINEANISIGIAKIIKRHQINASAVQVGINTDKGTRMQAYYAALSDAFNVHPQEVHSFLGPRTEKGLEIIFQAHVEARNAIRCVSPSTRIGITMSLYDIQSISGGEKQAEHALNEEFLRFQAYLKEDDFFGLQNYTRAVYGPDGMLPIPDDAEKTQMGNEYYPQALEAVIRYVAKQLDMPVLVTENGVATDQDERRIAFIQRALTGVHACIADGIPVIGYMHWSLLDNFEWQLGFSKTFGLIAVDRTTQQRYPKPSAYYYGKIAATNRLADEDSQSIVE</sequence>
<dbReference type="EC" id="3.2.1.-" evidence="5"/>
<accession>A0ABV5BER4</accession>
<dbReference type="SUPFAM" id="SSF51445">
    <property type="entry name" value="(Trans)glycosidases"/>
    <property type="match status" value="1"/>
</dbReference>
<dbReference type="Gene3D" id="3.20.20.80">
    <property type="entry name" value="Glycosidases"/>
    <property type="match status" value="1"/>
</dbReference>
<evidence type="ECO:0000313" key="6">
    <source>
        <dbReference type="Proteomes" id="UP001580407"/>
    </source>
</evidence>
<dbReference type="RefSeq" id="WP_375527822.1">
    <property type="nucleotide sequence ID" value="NZ_JBHILM010000035.1"/>
</dbReference>
<keyword evidence="2 5" id="KW-0378">Hydrolase</keyword>
<dbReference type="InterPro" id="IPR017853">
    <property type="entry name" value="GH"/>
</dbReference>
<dbReference type="Proteomes" id="UP001580407">
    <property type="component" value="Unassembled WGS sequence"/>
</dbReference>
<name>A0ABV5BER4_9BACL</name>
<evidence type="ECO:0000256" key="3">
    <source>
        <dbReference type="ARBA" id="ARBA00023295"/>
    </source>
</evidence>
<dbReference type="PANTHER" id="PTHR10353">
    <property type="entry name" value="GLYCOSYL HYDROLASE"/>
    <property type="match status" value="1"/>
</dbReference>
<organism evidence="5 6">
    <name type="scientific">Paenibacillus terreus</name>
    <dbReference type="NCBI Taxonomy" id="1387834"/>
    <lineage>
        <taxon>Bacteria</taxon>
        <taxon>Bacillati</taxon>
        <taxon>Bacillota</taxon>
        <taxon>Bacilli</taxon>
        <taxon>Bacillales</taxon>
        <taxon>Paenibacillaceae</taxon>
        <taxon>Paenibacillus</taxon>
    </lineage>
</organism>
<comment type="similarity">
    <text evidence="1 4">Belongs to the glycosyl hydrolase 1 family.</text>
</comment>
<evidence type="ECO:0000256" key="4">
    <source>
        <dbReference type="RuleBase" id="RU003690"/>
    </source>
</evidence>
<reference evidence="5 6" key="1">
    <citation type="submission" date="2024-09" db="EMBL/GenBank/DDBJ databases">
        <authorList>
            <person name="Ruan L."/>
        </authorList>
    </citation>
    <scope>NUCLEOTIDE SEQUENCE [LARGE SCALE GENOMIC DNA]</scope>
    <source>
        <strain evidence="5 6">D33</strain>
    </source>
</reference>
<gene>
    <name evidence="5" type="ORF">ACE3NQ_24655</name>
</gene>
<comment type="caution">
    <text evidence="5">The sequence shown here is derived from an EMBL/GenBank/DDBJ whole genome shotgun (WGS) entry which is preliminary data.</text>
</comment>
<dbReference type="GO" id="GO:0016798">
    <property type="term" value="F:hydrolase activity, acting on glycosyl bonds"/>
    <property type="evidence" value="ECO:0007669"/>
    <property type="project" value="UniProtKB-KW"/>
</dbReference>